<evidence type="ECO:0000259" key="2">
    <source>
        <dbReference type="Pfam" id="PF08044"/>
    </source>
</evidence>
<feature type="domain" description="DUF1707" evidence="2">
    <location>
        <begin position="15"/>
        <end position="67"/>
    </location>
</feature>
<reference evidence="3 4" key="1">
    <citation type="submission" date="2020-07" db="EMBL/GenBank/DDBJ databases">
        <title>Sequencing the genomes of 1000 actinobacteria strains.</title>
        <authorList>
            <person name="Klenk H.-P."/>
        </authorList>
    </citation>
    <scope>NUCLEOTIDE SEQUENCE [LARGE SCALE GENOMIC DNA]</scope>
    <source>
        <strain evidence="3 4">DSM 45772</strain>
    </source>
</reference>
<name>A0A7Y9J4C8_9PSEU</name>
<dbReference type="Pfam" id="PF08044">
    <property type="entry name" value="DUF1707"/>
    <property type="match status" value="1"/>
</dbReference>
<comment type="caution">
    <text evidence="3">The sequence shown here is derived from an EMBL/GenBank/DDBJ whole genome shotgun (WGS) entry which is preliminary data.</text>
</comment>
<protein>
    <recommendedName>
        <fullName evidence="2">DUF1707 domain-containing protein</fullName>
    </recommendedName>
</protein>
<proteinExistence type="predicted"/>
<evidence type="ECO:0000313" key="4">
    <source>
        <dbReference type="Proteomes" id="UP000535890"/>
    </source>
</evidence>
<evidence type="ECO:0000256" key="1">
    <source>
        <dbReference type="SAM" id="Phobius"/>
    </source>
</evidence>
<gene>
    <name evidence="3" type="ORF">BJ983_001017</name>
</gene>
<dbReference type="Proteomes" id="UP000535890">
    <property type="component" value="Unassembled WGS sequence"/>
</dbReference>
<accession>A0A7Y9J4C8</accession>
<keyword evidence="4" id="KW-1185">Reference proteome</keyword>
<keyword evidence="1" id="KW-0472">Membrane</keyword>
<sequence length="135" mass="14612">MTDDHADRPAETPRLRVGHDERTAAMKALDEHLEAGRLDVTTYSDRSATAGAAVYRDELDALFTDLPEPHLAPAGQIVPARPHLPARAVWPMALIPIVLGVGMVALVIAGNGAGFMLFPLLFLLMGSLGHRRRPF</sequence>
<organism evidence="3 4">
    <name type="scientific">Actinomycetospora corticicola</name>
    <dbReference type="NCBI Taxonomy" id="663602"/>
    <lineage>
        <taxon>Bacteria</taxon>
        <taxon>Bacillati</taxon>
        <taxon>Actinomycetota</taxon>
        <taxon>Actinomycetes</taxon>
        <taxon>Pseudonocardiales</taxon>
        <taxon>Pseudonocardiaceae</taxon>
        <taxon>Actinomycetospora</taxon>
    </lineage>
</organism>
<keyword evidence="1" id="KW-0812">Transmembrane</keyword>
<dbReference type="AlphaFoldDB" id="A0A7Y9J4C8"/>
<dbReference type="EMBL" id="JACCBN010000001">
    <property type="protein sequence ID" value="NYD34915.1"/>
    <property type="molecule type" value="Genomic_DNA"/>
</dbReference>
<dbReference type="RefSeq" id="WP_179792818.1">
    <property type="nucleotide sequence ID" value="NZ_BAABHP010000003.1"/>
</dbReference>
<dbReference type="InterPro" id="IPR012551">
    <property type="entry name" value="DUF1707_SHOCT-like"/>
</dbReference>
<keyword evidence="1" id="KW-1133">Transmembrane helix</keyword>
<evidence type="ECO:0000313" key="3">
    <source>
        <dbReference type="EMBL" id="NYD34915.1"/>
    </source>
</evidence>
<feature type="transmembrane region" description="Helical" evidence="1">
    <location>
        <begin position="93"/>
        <end position="124"/>
    </location>
</feature>